<dbReference type="Proteomes" id="UP000093000">
    <property type="component" value="Unassembled WGS sequence"/>
</dbReference>
<proteinExistence type="predicted"/>
<evidence type="ECO:0000313" key="2">
    <source>
        <dbReference type="Proteomes" id="UP000093000"/>
    </source>
</evidence>
<gene>
    <name evidence="1" type="ORF">A0J61_03373</name>
</gene>
<feature type="non-terminal residue" evidence="1">
    <location>
        <position position="1"/>
    </location>
</feature>
<protein>
    <submittedName>
        <fullName evidence="1">Uncharacterized protein</fullName>
    </submittedName>
</protein>
<dbReference type="OrthoDB" id="2279444at2759"/>
<organism evidence="1 2">
    <name type="scientific">Choanephora cucurbitarum</name>
    <dbReference type="NCBI Taxonomy" id="101091"/>
    <lineage>
        <taxon>Eukaryota</taxon>
        <taxon>Fungi</taxon>
        <taxon>Fungi incertae sedis</taxon>
        <taxon>Mucoromycota</taxon>
        <taxon>Mucoromycotina</taxon>
        <taxon>Mucoromycetes</taxon>
        <taxon>Mucorales</taxon>
        <taxon>Mucorineae</taxon>
        <taxon>Choanephoraceae</taxon>
        <taxon>Choanephoroideae</taxon>
        <taxon>Choanephora</taxon>
    </lineage>
</organism>
<dbReference type="InParanoid" id="A0A1C7NHI7"/>
<sequence>PERATVATEDATNNYSVTGTSRSYKYACSLPDLIISKDHFEYGCAEYGKDDKKGMNVKEAVEGSLKLPKEMKNLLKRLLSRVSREDEEEMKKIKTIGFLCSHLRMNCLIMDQPSGYACRLLRLEEAEMPSKMEDFGAALSQVLDTVWKMKETAKQVDSLFATKERRPASVIRKRKGKSLPSNVNTFKQFKKLE</sequence>
<dbReference type="EMBL" id="LUGH01000143">
    <property type="protein sequence ID" value="OBZ88591.1"/>
    <property type="molecule type" value="Genomic_DNA"/>
</dbReference>
<accession>A0A1C7NHI7</accession>
<dbReference type="AlphaFoldDB" id="A0A1C7NHI7"/>
<evidence type="ECO:0000313" key="1">
    <source>
        <dbReference type="EMBL" id="OBZ88591.1"/>
    </source>
</evidence>
<reference evidence="1 2" key="1">
    <citation type="submission" date="2016-03" db="EMBL/GenBank/DDBJ databases">
        <title>Choanephora cucurbitarum.</title>
        <authorList>
            <person name="Min B."/>
            <person name="Park H."/>
            <person name="Park J.-H."/>
            <person name="Shin H.-D."/>
            <person name="Choi I.-G."/>
        </authorList>
    </citation>
    <scope>NUCLEOTIDE SEQUENCE [LARGE SCALE GENOMIC DNA]</scope>
    <source>
        <strain evidence="1 2">KUS-F28377</strain>
    </source>
</reference>
<comment type="caution">
    <text evidence="1">The sequence shown here is derived from an EMBL/GenBank/DDBJ whole genome shotgun (WGS) entry which is preliminary data.</text>
</comment>
<keyword evidence="2" id="KW-1185">Reference proteome</keyword>
<name>A0A1C7NHI7_9FUNG</name>